<dbReference type="Proteomes" id="UP000740413">
    <property type="component" value="Unassembled WGS sequence"/>
</dbReference>
<dbReference type="GO" id="GO:0004814">
    <property type="term" value="F:arginine-tRNA ligase activity"/>
    <property type="evidence" value="ECO:0007669"/>
    <property type="project" value="UniProtKB-EC"/>
</dbReference>
<evidence type="ECO:0000313" key="13">
    <source>
        <dbReference type="EMBL" id="MBT2162348.1"/>
    </source>
</evidence>
<dbReference type="EMBL" id="JACATN010000004">
    <property type="protein sequence ID" value="MBT2162348.1"/>
    <property type="molecule type" value="Genomic_DNA"/>
</dbReference>
<dbReference type="SMART" id="SM00836">
    <property type="entry name" value="DALR_1"/>
    <property type="match status" value="1"/>
</dbReference>
<dbReference type="EC" id="6.1.1.19" evidence="9"/>
<evidence type="ECO:0000256" key="9">
    <source>
        <dbReference type="HAMAP-Rule" id="MF_00123"/>
    </source>
</evidence>
<dbReference type="SUPFAM" id="SSF55190">
    <property type="entry name" value="Arginyl-tRNA synthetase (ArgRS), N-terminal 'additional' domain"/>
    <property type="match status" value="1"/>
</dbReference>
<dbReference type="PANTHER" id="PTHR11956">
    <property type="entry name" value="ARGINYL-TRNA SYNTHETASE"/>
    <property type="match status" value="1"/>
</dbReference>
<keyword evidence="4 9" id="KW-0547">Nucleotide-binding</keyword>
<dbReference type="SUPFAM" id="SSF52374">
    <property type="entry name" value="Nucleotidylyl transferase"/>
    <property type="match status" value="1"/>
</dbReference>
<dbReference type="Pfam" id="PF00750">
    <property type="entry name" value="tRNA-synt_1d"/>
    <property type="match status" value="1"/>
</dbReference>
<dbReference type="InterPro" id="IPR009080">
    <property type="entry name" value="tRNAsynth_Ia_anticodon-bd"/>
</dbReference>
<feature type="domain" description="Arginyl tRNA synthetase N-terminal" evidence="12">
    <location>
        <begin position="5"/>
        <end position="86"/>
    </location>
</feature>
<evidence type="ECO:0000256" key="4">
    <source>
        <dbReference type="ARBA" id="ARBA00022741"/>
    </source>
</evidence>
<dbReference type="InterPro" id="IPR005148">
    <property type="entry name" value="Arg-tRNA-synth_N"/>
</dbReference>
<dbReference type="NCBIfam" id="TIGR00456">
    <property type="entry name" value="argS"/>
    <property type="match status" value="1"/>
</dbReference>
<organism evidence="13 14">
    <name type="scientific">Zobellia barbeyronii</name>
    <dbReference type="NCBI Taxonomy" id="2748009"/>
    <lineage>
        <taxon>Bacteria</taxon>
        <taxon>Pseudomonadati</taxon>
        <taxon>Bacteroidota</taxon>
        <taxon>Flavobacteriia</taxon>
        <taxon>Flavobacteriales</taxon>
        <taxon>Flavobacteriaceae</taxon>
        <taxon>Zobellia</taxon>
    </lineage>
</organism>
<dbReference type="HAMAP" id="MF_00123">
    <property type="entry name" value="Arg_tRNA_synth"/>
    <property type="match status" value="1"/>
</dbReference>
<evidence type="ECO:0000256" key="8">
    <source>
        <dbReference type="ARBA" id="ARBA00049339"/>
    </source>
</evidence>
<keyword evidence="5 9" id="KW-0067">ATP-binding</keyword>
<dbReference type="InterPro" id="IPR001278">
    <property type="entry name" value="Arg-tRNA-ligase"/>
</dbReference>
<feature type="short sequence motif" description="'HIGH' region" evidence="9">
    <location>
        <begin position="122"/>
        <end position="132"/>
    </location>
</feature>
<comment type="caution">
    <text evidence="13">The sequence shown here is derived from an EMBL/GenBank/DDBJ whole genome shotgun (WGS) entry which is preliminary data.</text>
</comment>
<dbReference type="InterPro" id="IPR008909">
    <property type="entry name" value="DALR_anticod-bd"/>
</dbReference>
<sequence length="594" mass="66882">MGIQAILEAKVKEAVEAIFKIELPSVEFQPTRKDFEGDITVVVFPMLRFVKGNPVQIGEQIGAYLEKEVAEVTGFNVVKGFLNIVIGDTFYLDFFNDIKNNDTYGFVPQEDNNAVMVEYSSPNTNKPLHLGHIRNNLLGYSVAEILKASGKKVYKTQIINDRGIHICKSMLAWQRFGNGETPESTGLKGDKLVGNYYVAFDKAYKVEIAEMVANGTDKKVAEKEAPILVEAQEMLLKWEAGDEEVVSLWKEMNGWVYKGFDVTYKNLGVDFDTLYYESDTYLLGKDVVAGGLEKGIFYKKEDGSVWIDLTEEGLDEKIVLRSDGTAVYMTQDIGTAIQRVKDYPDVGGMVYTVGNEQDYHFKVLFLILKKLGFSWSENLHHLSYGMVDLPSGKMKSREGTVVDADDLMNDMTSTAAQISEDLGKLEGYSDDEKNVLYKLIGLGALKYYILKVDPKKRILFDPEESVDFQGNTGPFIQYTYARIQSILRKADFDTSADVEISAIGELHIKEKELIKQLQLYPELIQLAADNYSPALIANYTYDLVKEFNSFYQQVSILGETDDQKKILRVQLSQKVSEVVASAFKLLGIDVPERM</sequence>
<evidence type="ECO:0000256" key="5">
    <source>
        <dbReference type="ARBA" id="ARBA00022840"/>
    </source>
</evidence>
<reference evidence="14" key="1">
    <citation type="submission" date="2023-07" db="EMBL/GenBank/DDBJ databases">
        <title>Zobellia barbeyronii sp. nov., a new marine flavobacterium, isolated from green and red algae.</title>
        <authorList>
            <person name="Nedashkovskaya O.I."/>
            <person name="Otstavnykh N."/>
            <person name="Zhukova N."/>
            <person name="Guzev K."/>
            <person name="Chausova V."/>
            <person name="Tekutyeva L."/>
            <person name="Mikhailov V."/>
            <person name="Isaeva M."/>
        </authorList>
    </citation>
    <scope>NUCLEOTIDE SEQUENCE [LARGE SCALE GENOMIC DNA]</scope>
    <source>
        <strain evidence="14">KMM 6746</strain>
    </source>
</reference>
<keyword evidence="7 9" id="KW-0030">Aminoacyl-tRNA synthetase</keyword>
<comment type="subunit">
    <text evidence="9">Monomer.</text>
</comment>
<dbReference type="Gene3D" id="3.30.1360.70">
    <property type="entry name" value="Arginyl tRNA synthetase N-terminal domain"/>
    <property type="match status" value="1"/>
</dbReference>
<dbReference type="SUPFAM" id="SSF47323">
    <property type="entry name" value="Anticodon-binding domain of a subclass of class I aminoacyl-tRNA synthetases"/>
    <property type="match status" value="1"/>
</dbReference>
<dbReference type="RefSeq" id="WP_214612774.1">
    <property type="nucleotide sequence ID" value="NZ_JACATN010000004.1"/>
</dbReference>
<protein>
    <recommendedName>
        <fullName evidence="9">Arginine--tRNA ligase</fullName>
        <ecNumber evidence="9">6.1.1.19</ecNumber>
    </recommendedName>
    <alternativeName>
        <fullName evidence="9">Arginyl-tRNA synthetase</fullName>
        <shortName evidence="9">ArgRS</shortName>
    </alternativeName>
</protein>
<dbReference type="Pfam" id="PF03485">
    <property type="entry name" value="Arg_tRNA_synt_N"/>
    <property type="match status" value="1"/>
</dbReference>
<comment type="subcellular location">
    <subcellularLocation>
        <location evidence="9">Cytoplasm</location>
    </subcellularLocation>
</comment>
<evidence type="ECO:0000256" key="3">
    <source>
        <dbReference type="ARBA" id="ARBA00022598"/>
    </source>
</evidence>
<dbReference type="SMART" id="SM01016">
    <property type="entry name" value="Arg_tRNA_synt_N"/>
    <property type="match status" value="1"/>
</dbReference>
<accession>A0ABS5WG35</accession>
<dbReference type="InterPro" id="IPR036695">
    <property type="entry name" value="Arg-tRNA-synth_N_sf"/>
</dbReference>
<feature type="domain" description="DALR anticodon binding" evidence="11">
    <location>
        <begin position="476"/>
        <end position="594"/>
    </location>
</feature>
<dbReference type="InterPro" id="IPR035684">
    <property type="entry name" value="ArgRS_core"/>
</dbReference>
<dbReference type="PROSITE" id="PS00178">
    <property type="entry name" value="AA_TRNA_LIGASE_I"/>
    <property type="match status" value="1"/>
</dbReference>
<keyword evidence="3 9" id="KW-0436">Ligase</keyword>
<dbReference type="InterPro" id="IPR001412">
    <property type="entry name" value="aa-tRNA-synth_I_CS"/>
</dbReference>
<evidence type="ECO:0000256" key="6">
    <source>
        <dbReference type="ARBA" id="ARBA00022917"/>
    </source>
</evidence>
<keyword evidence="14" id="KW-1185">Reference proteome</keyword>
<dbReference type="Gene3D" id="1.10.730.10">
    <property type="entry name" value="Isoleucyl-tRNA Synthetase, Domain 1"/>
    <property type="match status" value="1"/>
</dbReference>
<keyword evidence="2 9" id="KW-0963">Cytoplasm</keyword>
<gene>
    <name evidence="9" type="primary">argS</name>
    <name evidence="13" type="ORF">HW347_13830</name>
</gene>
<name>A0ABS5WG35_9FLAO</name>
<comment type="catalytic activity">
    <reaction evidence="8 9">
        <text>tRNA(Arg) + L-arginine + ATP = L-arginyl-tRNA(Arg) + AMP + diphosphate</text>
        <dbReference type="Rhea" id="RHEA:20301"/>
        <dbReference type="Rhea" id="RHEA-COMP:9658"/>
        <dbReference type="Rhea" id="RHEA-COMP:9673"/>
        <dbReference type="ChEBI" id="CHEBI:30616"/>
        <dbReference type="ChEBI" id="CHEBI:32682"/>
        <dbReference type="ChEBI" id="CHEBI:33019"/>
        <dbReference type="ChEBI" id="CHEBI:78442"/>
        <dbReference type="ChEBI" id="CHEBI:78513"/>
        <dbReference type="ChEBI" id="CHEBI:456215"/>
        <dbReference type="EC" id="6.1.1.19"/>
    </reaction>
</comment>
<evidence type="ECO:0000313" key="14">
    <source>
        <dbReference type="Proteomes" id="UP000740413"/>
    </source>
</evidence>
<evidence type="ECO:0000259" key="12">
    <source>
        <dbReference type="SMART" id="SM01016"/>
    </source>
</evidence>
<dbReference type="InterPro" id="IPR014729">
    <property type="entry name" value="Rossmann-like_a/b/a_fold"/>
</dbReference>
<dbReference type="PANTHER" id="PTHR11956:SF5">
    <property type="entry name" value="ARGININE--TRNA LIGASE, CYTOPLASMIC"/>
    <property type="match status" value="1"/>
</dbReference>
<evidence type="ECO:0000256" key="7">
    <source>
        <dbReference type="ARBA" id="ARBA00023146"/>
    </source>
</evidence>
<evidence type="ECO:0000256" key="10">
    <source>
        <dbReference type="RuleBase" id="RU363038"/>
    </source>
</evidence>
<dbReference type="Pfam" id="PF05746">
    <property type="entry name" value="DALR_1"/>
    <property type="match status" value="1"/>
</dbReference>
<comment type="similarity">
    <text evidence="1 9 10">Belongs to the class-I aminoacyl-tRNA synthetase family.</text>
</comment>
<dbReference type="PRINTS" id="PR01038">
    <property type="entry name" value="TRNASYNTHARG"/>
</dbReference>
<evidence type="ECO:0000256" key="2">
    <source>
        <dbReference type="ARBA" id="ARBA00022490"/>
    </source>
</evidence>
<keyword evidence="6 9" id="KW-0648">Protein biosynthesis</keyword>
<dbReference type="Gene3D" id="3.40.50.620">
    <property type="entry name" value="HUPs"/>
    <property type="match status" value="1"/>
</dbReference>
<evidence type="ECO:0000259" key="11">
    <source>
        <dbReference type="SMART" id="SM00836"/>
    </source>
</evidence>
<proteinExistence type="inferred from homology"/>
<evidence type="ECO:0000256" key="1">
    <source>
        <dbReference type="ARBA" id="ARBA00005594"/>
    </source>
</evidence>